<dbReference type="PANTHER" id="PTHR43775">
    <property type="entry name" value="FATTY ACID SYNTHASE"/>
    <property type="match status" value="1"/>
</dbReference>
<evidence type="ECO:0000313" key="5">
    <source>
        <dbReference type="EMBL" id="MBO3797191.1"/>
    </source>
</evidence>
<dbReference type="PANTHER" id="PTHR43775:SF37">
    <property type="entry name" value="SI:DKEY-61P9.11"/>
    <property type="match status" value="1"/>
</dbReference>
<dbReference type="Proteomes" id="UP000665181">
    <property type="component" value="Unassembled WGS sequence"/>
</dbReference>
<keyword evidence="1" id="KW-0596">Phosphopantetheine</keyword>
<dbReference type="GO" id="GO:0005737">
    <property type="term" value="C:cytoplasm"/>
    <property type="evidence" value="ECO:0007669"/>
    <property type="project" value="TreeGrafter"/>
</dbReference>
<dbReference type="GO" id="GO:0071770">
    <property type="term" value="P:DIM/DIP cell wall layer assembly"/>
    <property type="evidence" value="ECO:0007669"/>
    <property type="project" value="TreeGrafter"/>
</dbReference>
<keyword evidence="2" id="KW-0597">Phosphoprotein</keyword>
<dbReference type="InterPro" id="IPR050091">
    <property type="entry name" value="PKS_NRPS_Biosynth_Enz"/>
</dbReference>
<evidence type="ECO:0000256" key="1">
    <source>
        <dbReference type="ARBA" id="ARBA00022450"/>
    </source>
</evidence>
<dbReference type="EMBL" id="JAGFPW010000055">
    <property type="protein sequence ID" value="MBO3797191.1"/>
    <property type="molecule type" value="Genomic_DNA"/>
</dbReference>
<keyword evidence="3" id="KW-0808">Transferase</keyword>
<proteinExistence type="predicted"/>
<dbReference type="AlphaFoldDB" id="A0A8I2BB95"/>
<dbReference type="GO" id="GO:0006633">
    <property type="term" value="P:fatty acid biosynthetic process"/>
    <property type="evidence" value="ECO:0007669"/>
    <property type="project" value="TreeGrafter"/>
</dbReference>
<dbReference type="Pfam" id="PF22336">
    <property type="entry name" value="RhiE-like_linker"/>
    <property type="match status" value="1"/>
</dbReference>
<accession>A0A8I2BB95</accession>
<keyword evidence="3" id="KW-0012">Acyltransferase</keyword>
<organism evidence="5 6">
    <name type="scientific">Bacillus subtilis</name>
    <dbReference type="NCBI Taxonomy" id="1423"/>
    <lineage>
        <taxon>Bacteria</taxon>
        <taxon>Bacillati</taxon>
        <taxon>Bacillota</taxon>
        <taxon>Bacilli</taxon>
        <taxon>Bacillales</taxon>
        <taxon>Bacillaceae</taxon>
        <taxon>Bacillus</taxon>
    </lineage>
</organism>
<feature type="domain" description="RhiE-like KS-MAT linker" evidence="4">
    <location>
        <begin position="9"/>
        <end position="78"/>
    </location>
</feature>
<comment type="caution">
    <text evidence="5">The sequence shown here is derived from an EMBL/GenBank/DDBJ whole genome shotgun (WGS) entry which is preliminary data.</text>
</comment>
<evidence type="ECO:0000313" key="6">
    <source>
        <dbReference type="Proteomes" id="UP000665181"/>
    </source>
</evidence>
<sequence length="178" mass="20642">MLKQPEIIVLSARDKIRLRDQVQRLATTIDKRKFTDADLTNISYTLLVGREHMEYRLALLVTSIKELEEKLYSYIAGEEATIDFFQGAAHGNDDILSVFGKEEELQTAIEKLLENKKYERILDFWTKGISIDWNKLFDQMAVRPHFISLPTYPFAKEKYWVPSEIKQPSAVSTNQLGI</sequence>
<name>A0A8I2BB95_BACIU</name>
<dbReference type="GO" id="GO:0005886">
    <property type="term" value="C:plasma membrane"/>
    <property type="evidence" value="ECO:0007669"/>
    <property type="project" value="TreeGrafter"/>
</dbReference>
<dbReference type="Gene3D" id="3.30.70.3290">
    <property type="match status" value="1"/>
</dbReference>
<dbReference type="RefSeq" id="WP_208556996.1">
    <property type="nucleotide sequence ID" value="NZ_JAGFPW010000055.1"/>
</dbReference>
<evidence type="ECO:0000256" key="2">
    <source>
        <dbReference type="ARBA" id="ARBA00022553"/>
    </source>
</evidence>
<evidence type="ECO:0000256" key="3">
    <source>
        <dbReference type="ARBA" id="ARBA00023315"/>
    </source>
</evidence>
<dbReference type="GO" id="GO:0004312">
    <property type="term" value="F:fatty acid synthase activity"/>
    <property type="evidence" value="ECO:0007669"/>
    <property type="project" value="TreeGrafter"/>
</dbReference>
<reference evidence="5" key="1">
    <citation type="submission" date="2021-03" db="EMBL/GenBank/DDBJ databases">
        <title>Isolation of Bacillus subtilis from fermented food sample.</title>
        <authorList>
            <person name="Lakshmanan V."/>
            <person name="Athira K."/>
            <person name="Rajagopal K."/>
        </authorList>
    </citation>
    <scope>NUCLEOTIDE SEQUENCE</scope>
    <source>
        <strain evidence="5">S1</strain>
    </source>
</reference>
<feature type="non-terminal residue" evidence="5">
    <location>
        <position position="178"/>
    </location>
</feature>
<protein>
    <recommendedName>
        <fullName evidence="4">RhiE-like KS-MAT linker domain-containing protein</fullName>
    </recommendedName>
</protein>
<gene>
    <name evidence="5" type="ORF">J5227_23505</name>
</gene>
<evidence type="ECO:0000259" key="4">
    <source>
        <dbReference type="Pfam" id="PF22336"/>
    </source>
</evidence>
<dbReference type="InterPro" id="IPR054514">
    <property type="entry name" value="RhiE-like_linker"/>
</dbReference>